<dbReference type="Proteomes" id="UP000240424">
    <property type="component" value="Unassembled WGS sequence"/>
</dbReference>
<evidence type="ECO:0000256" key="1">
    <source>
        <dbReference type="SAM" id="MobiDB-lite"/>
    </source>
</evidence>
<sequence>MMQINTVVAAARTDAIGNMESEILYLDPDIAALFAEVDDILRAALDAAHCPPAPLVTGCVRMGPPAAGRSWCAIVRPRGGPVHPVRAVQRSPPTQNDPRPRSTNPSERQVMASRQT</sequence>
<feature type="region of interest" description="Disordered" evidence="1">
    <location>
        <begin position="80"/>
        <end position="116"/>
    </location>
</feature>
<evidence type="ECO:0000313" key="3">
    <source>
        <dbReference type="Proteomes" id="UP000240424"/>
    </source>
</evidence>
<accession>A0A2U3PA07</accession>
<name>A0A2U3PA07_9MYCO</name>
<dbReference type="EMBL" id="FUEZ01000004">
    <property type="protein sequence ID" value="SPM40593.1"/>
    <property type="molecule type" value="Genomic_DNA"/>
</dbReference>
<protein>
    <submittedName>
        <fullName evidence="2">Uncharacterized protein</fullName>
    </submittedName>
</protein>
<keyword evidence="3" id="KW-1185">Reference proteome</keyword>
<reference evidence="2 3" key="1">
    <citation type="submission" date="2017-01" db="EMBL/GenBank/DDBJ databases">
        <authorList>
            <consortium name="Urmite Genomes"/>
        </authorList>
    </citation>
    <scope>NUCLEOTIDE SEQUENCE [LARGE SCALE GENOMIC DNA]</scope>
    <source>
        <strain evidence="2 3">AB215</strain>
    </source>
</reference>
<dbReference type="AlphaFoldDB" id="A0A2U3PA07"/>
<feature type="compositionally biased region" description="Polar residues" evidence="1">
    <location>
        <begin position="91"/>
        <end position="116"/>
    </location>
</feature>
<evidence type="ECO:0000313" key="2">
    <source>
        <dbReference type="EMBL" id="SPM40593.1"/>
    </source>
</evidence>
<gene>
    <name evidence="2" type="ORF">MNAB215_2794</name>
</gene>
<proteinExistence type="predicted"/>
<organism evidence="2 3">
    <name type="scientific">Mycobacterium numidiamassiliense</name>
    <dbReference type="NCBI Taxonomy" id="1841861"/>
    <lineage>
        <taxon>Bacteria</taxon>
        <taxon>Bacillati</taxon>
        <taxon>Actinomycetota</taxon>
        <taxon>Actinomycetes</taxon>
        <taxon>Mycobacteriales</taxon>
        <taxon>Mycobacteriaceae</taxon>
        <taxon>Mycobacterium</taxon>
    </lineage>
</organism>